<dbReference type="OrthoDB" id="10523209at2759"/>
<reference evidence="3" key="1">
    <citation type="submission" date="2025-08" db="UniProtKB">
        <authorList>
            <consortium name="RefSeq"/>
        </authorList>
    </citation>
    <scope>IDENTIFICATION</scope>
    <source>
        <tissue evidence="3">Total insect</tissue>
    </source>
</reference>
<dbReference type="KEGG" id="tpal:117647148"/>
<proteinExistence type="predicted"/>
<feature type="signal peptide" evidence="1">
    <location>
        <begin position="1"/>
        <end position="30"/>
    </location>
</feature>
<dbReference type="InParanoid" id="A0A6P8Z4B7"/>
<name>A0A6P8Z4B7_THRPL</name>
<keyword evidence="1" id="KW-0732">Signal</keyword>
<evidence type="ECO:0000313" key="3">
    <source>
        <dbReference type="RefSeq" id="XP_034244606.1"/>
    </source>
</evidence>
<dbReference type="Proteomes" id="UP000515158">
    <property type="component" value="Unplaced"/>
</dbReference>
<evidence type="ECO:0000313" key="2">
    <source>
        <dbReference type="Proteomes" id="UP000515158"/>
    </source>
</evidence>
<dbReference type="AlphaFoldDB" id="A0A6P8Z4B7"/>
<feature type="chain" id="PRO_5028160017" evidence="1">
    <location>
        <begin position="31"/>
        <end position="137"/>
    </location>
</feature>
<accession>A0A6P8Z4B7</accession>
<evidence type="ECO:0000256" key="1">
    <source>
        <dbReference type="SAM" id="SignalP"/>
    </source>
</evidence>
<dbReference type="GeneID" id="117647148"/>
<sequence>MASRVRCSTPCSTPRVLLLLLGVAAAAVLAAEDDPAEANRFSRLATYVRSYVTKQGINMMVSDDDIKCLLEAGRALRTDSTVPVAKPIVSLYNLVMRTTPRCKLSLLAKSRMFLSADFAKNTMGILLNMDATTTEHP</sequence>
<organism evidence="3">
    <name type="scientific">Thrips palmi</name>
    <name type="common">Melon thrips</name>
    <dbReference type="NCBI Taxonomy" id="161013"/>
    <lineage>
        <taxon>Eukaryota</taxon>
        <taxon>Metazoa</taxon>
        <taxon>Ecdysozoa</taxon>
        <taxon>Arthropoda</taxon>
        <taxon>Hexapoda</taxon>
        <taxon>Insecta</taxon>
        <taxon>Pterygota</taxon>
        <taxon>Neoptera</taxon>
        <taxon>Paraneoptera</taxon>
        <taxon>Thysanoptera</taxon>
        <taxon>Terebrantia</taxon>
        <taxon>Thripoidea</taxon>
        <taxon>Thripidae</taxon>
        <taxon>Thrips</taxon>
    </lineage>
</organism>
<keyword evidence="2" id="KW-1185">Reference proteome</keyword>
<dbReference type="RefSeq" id="XP_034244606.1">
    <property type="nucleotide sequence ID" value="XM_034388715.1"/>
</dbReference>
<gene>
    <name evidence="3" type="primary">LOC117647148</name>
</gene>
<protein>
    <submittedName>
        <fullName evidence="3">Uncharacterized protein LOC117647148</fullName>
    </submittedName>
</protein>